<reference evidence="3" key="1">
    <citation type="submission" date="2007-10" db="EMBL/GenBank/DDBJ databases">
        <title>Complete sequence of chromosome of Desulforudis audaxviator MP104C.</title>
        <authorList>
            <person name="Copeland A."/>
            <person name="Lucas S."/>
            <person name="Lapidus A."/>
            <person name="Barry K."/>
            <person name="Glavina del Rio T."/>
            <person name="Dalin E."/>
            <person name="Tice H."/>
            <person name="Bruce D."/>
            <person name="Pitluck S."/>
            <person name="Lowry S.R."/>
            <person name="Larimer F."/>
            <person name="Land M.L."/>
            <person name="Hauser L."/>
            <person name="Kyrpides N."/>
            <person name="Ivanova N.N."/>
            <person name="Richardson P."/>
        </authorList>
    </citation>
    <scope>NUCLEOTIDE SEQUENCE [LARGE SCALE GENOMIC DNA]</scope>
    <source>
        <strain evidence="3">MP104C</strain>
    </source>
</reference>
<evidence type="ECO:0000256" key="1">
    <source>
        <dbReference type="SAM" id="MobiDB-lite"/>
    </source>
</evidence>
<accession>B1I224</accession>
<dbReference type="AlphaFoldDB" id="B1I224"/>
<sequence>MALARKQEKTGIGPADDGYQARELPVGLLHQAKFNTSAIRADPESRTYFGTLKPKTRGMDIGRRARRHRSGPLPSRAEGKGPDQ</sequence>
<keyword evidence="3" id="KW-1185">Reference proteome</keyword>
<dbReference type="Proteomes" id="UP000008544">
    <property type="component" value="Chromosome"/>
</dbReference>
<protein>
    <submittedName>
        <fullName evidence="2">Uncharacterized protein</fullName>
    </submittedName>
</protein>
<gene>
    <name evidence="2" type="ordered locus">Daud_0437</name>
</gene>
<dbReference type="EMBL" id="CP000860">
    <property type="protein sequence ID" value="ACA58983.1"/>
    <property type="molecule type" value="Genomic_DNA"/>
</dbReference>
<feature type="region of interest" description="Disordered" evidence="1">
    <location>
        <begin position="1"/>
        <end position="20"/>
    </location>
</feature>
<dbReference type="KEGG" id="dau:Daud_0437"/>
<name>B1I224_DESAP</name>
<evidence type="ECO:0000313" key="3">
    <source>
        <dbReference type="Proteomes" id="UP000008544"/>
    </source>
</evidence>
<proteinExistence type="predicted"/>
<evidence type="ECO:0000313" key="2">
    <source>
        <dbReference type="EMBL" id="ACA58983.1"/>
    </source>
</evidence>
<organism evidence="2 3">
    <name type="scientific">Desulforudis audaxviator (strain MP104C)</name>
    <dbReference type="NCBI Taxonomy" id="477974"/>
    <lineage>
        <taxon>Bacteria</taxon>
        <taxon>Bacillati</taxon>
        <taxon>Bacillota</taxon>
        <taxon>Clostridia</taxon>
        <taxon>Thermoanaerobacterales</taxon>
        <taxon>Candidatus Desulforudaceae</taxon>
        <taxon>Candidatus Desulforudis</taxon>
    </lineage>
</organism>
<dbReference type="HOGENOM" id="CLU_2522101_0_0_9"/>
<reference evidence="2 3" key="2">
    <citation type="journal article" date="2008" name="Science">
        <title>Environmental genomics reveals a single-species ecosystem deep within Earth.</title>
        <authorList>
            <person name="Chivian D."/>
            <person name="Brodie E.L."/>
            <person name="Alm E.J."/>
            <person name="Culley D.E."/>
            <person name="Dehal P.S."/>
            <person name="Desantis T.Z."/>
            <person name="Gihring T.M."/>
            <person name="Lapidus A."/>
            <person name="Lin L.H."/>
            <person name="Lowry S.R."/>
            <person name="Moser D.P."/>
            <person name="Richardson P.M."/>
            <person name="Southam G."/>
            <person name="Wanger G."/>
            <person name="Pratt L.M."/>
            <person name="Andersen G.L."/>
            <person name="Hazen T.C."/>
            <person name="Brockman F.J."/>
            <person name="Arkin A.P."/>
            <person name="Onstott T.C."/>
        </authorList>
    </citation>
    <scope>NUCLEOTIDE SEQUENCE [LARGE SCALE GENOMIC DNA]</scope>
    <source>
        <strain evidence="2 3">MP104C</strain>
    </source>
</reference>
<feature type="region of interest" description="Disordered" evidence="1">
    <location>
        <begin position="48"/>
        <end position="84"/>
    </location>
</feature>